<proteinExistence type="inferred from homology"/>
<keyword evidence="1" id="KW-0996">Nickel insertion</keyword>
<dbReference type="Pfam" id="PF01730">
    <property type="entry name" value="UreF"/>
    <property type="match status" value="1"/>
</dbReference>
<dbReference type="HAMAP" id="MF_01385">
    <property type="entry name" value="UreF"/>
    <property type="match status" value="1"/>
</dbReference>
<dbReference type="OrthoDB" id="2550922at2759"/>
<sequence>MSTAIDTSWAVEWLVYQLTDSLLPTGGFVCSSGLEAAAQHGWVRDESSLMHWCEASLTACARASLPFLDEAYRLAHGHRPSATATAAAARHHYTWCSGDWWDPIDTAMSSSTSSTSAGIWRELVALDDRCDACITTNVARKSSQSQGRALITAYVRCFADNPPSDPANGRVATQHAEQLAHGFLQGIRRGHVVGHLPISFGLSCAALGLELERTRHLFLFLYARNLFSSAVRLNLVGPYRAQRLLQQLSARATEAMQQHVAQMQAYEAAGESPIAATAQIAPLLDLFQGAHDRLYSRLFHS</sequence>
<name>A0A4P9YZ19_9FUNG</name>
<evidence type="ECO:0000313" key="5">
    <source>
        <dbReference type="Proteomes" id="UP000278143"/>
    </source>
</evidence>
<keyword evidence="5" id="KW-1185">Reference proteome</keyword>
<dbReference type="PANTHER" id="PTHR33620:SF1">
    <property type="entry name" value="UREASE ACCESSORY PROTEIN F"/>
    <property type="match status" value="1"/>
</dbReference>
<evidence type="ECO:0000256" key="2">
    <source>
        <dbReference type="ARBA" id="ARBA00023186"/>
    </source>
</evidence>
<dbReference type="Proteomes" id="UP000278143">
    <property type="component" value="Unassembled WGS sequence"/>
</dbReference>
<dbReference type="PANTHER" id="PTHR33620">
    <property type="entry name" value="UREASE ACCESSORY PROTEIN F"/>
    <property type="match status" value="1"/>
</dbReference>
<dbReference type="InterPro" id="IPR002639">
    <property type="entry name" value="UreF"/>
</dbReference>
<dbReference type="GO" id="GO:0016151">
    <property type="term" value="F:nickel cation binding"/>
    <property type="evidence" value="ECO:0007669"/>
    <property type="project" value="InterPro"/>
</dbReference>
<dbReference type="InterPro" id="IPR038277">
    <property type="entry name" value="UreF_sf"/>
</dbReference>
<accession>A0A4P9YZ19</accession>
<evidence type="ECO:0000256" key="1">
    <source>
        <dbReference type="ARBA" id="ARBA00022988"/>
    </source>
</evidence>
<dbReference type="Gene3D" id="1.10.4190.10">
    <property type="entry name" value="Urease accessory protein UreF"/>
    <property type="match status" value="1"/>
</dbReference>
<comment type="similarity">
    <text evidence="3">Belongs to the UreF family.</text>
</comment>
<evidence type="ECO:0000313" key="4">
    <source>
        <dbReference type="EMBL" id="RKP25238.1"/>
    </source>
</evidence>
<reference evidence="5" key="1">
    <citation type="journal article" date="2018" name="Nat. Microbiol.">
        <title>Leveraging single-cell genomics to expand the fungal tree of life.</title>
        <authorList>
            <person name="Ahrendt S.R."/>
            <person name="Quandt C.A."/>
            <person name="Ciobanu D."/>
            <person name="Clum A."/>
            <person name="Salamov A."/>
            <person name="Andreopoulos B."/>
            <person name="Cheng J.F."/>
            <person name="Woyke T."/>
            <person name="Pelin A."/>
            <person name="Henrissat B."/>
            <person name="Reynolds N.K."/>
            <person name="Benny G.L."/>
            <person name="Smith M.E."/>
            <person name="James T.Y."/>
            <person name="Grigoriev I.V."/>
        </authorList>
    </citation>
    <scope>NUCLEOTIDE SEQUENCE [LARGE SCALE GENOMIC DNA]</scope>
    <source>
        <strain evidence="5">Benny S71-1</strain>
    </source>
</reference>
<organism evidence="4 5">
    <name type="scientific">Syncephalis pseudoplumigaleata</name>
    <dbReference type="NCBI Taxonomy" id="1712513"/>
    <lineage>
        <taxon>Eukaryota</taxon>
        <taxon>Fungi</taxon>
        <taxon>Fungi incertae sedis</taxon>
        <taxon>Zoopagomycota</taxon>
        <taxon>Zoopagomycotina</taxon>
        <taxon>Zoopagomycetes</taxon>
        <taxon>Zoopagales</taxon>
        <taxon>Piptocephalidaceae</taxon>
        <taxon>Syncephalis</taxon>
    </lineage>
</organism>
<protein>
    <submittedName>
        <fullName evidence="4">UreF-domain-containing protein</fullName>
    </submittedName>
</protein>
<dbReference type="AlphaFoldDB" id="A0A4P9YZ19"/>
<keyword evidence="2" id="KW-0143">Chaperone</keyword>
<evidence type="ECO:0000256" key="3">
    <source>
        <dbReference type="ARBA" id="ARBA00046339"/>
    </source>
</evidence>
<gene>
    <name evidence="4" type="ORF">SYNPS1DRAFT_15961</name>
</gene>
<dbReference type="EMBL" id="KZ989829">
    <property type="protein sequence ID" value="RKP25238.1"/>
    <property type="molecule type" value="Genomic_DNA"/>
</dbReference>